<keyword evidence="1" id="KW-1133">Transmembrane helix</keyword>
<keyword evidence="1" id="KW-0812">Transmembrane</keyword>
<gene>
    <name evidence="2" type="ordered locus">CLL_A2852</name>
</gene>
<dbReference type="Gene3D" id="1.10.1760.20">
    <property type="match status" value="1"/>
</dbReference>
<dbReference type="HOGENOM" id="CLU_118978_0_0_9"/>
<proteinExistence type="predicted"/>
<evidence type="ECO:0000256" key="1">
    <source>
        <dbReference type="SAM" id="Phobius"/>
    </source>
</evidence>
<accession>U4P8B9</accession>
<organism evidence="2">
    <name type="scientific">Clostridium botulinum (strain Eklund 17B / Type B)</name>
    <dbReference type="NCBI Taxonomy" id="935198"/>
    <lineage>
        <taxon>Bacteria</taxon>
        <taxon>Bacillati</taxon>
        <taxon>Bacillota</taxon>
        <taxon>Clostridia</taxon>
        <taxon>Eubacteriales</taxon>
        <taxon>Clostridiaceae</taxon>
        <taxon>Clostridium</taxon>
    </lineage>
</organism>
<feature type="transmembrane region" description="Helical" evidence="1">
    <location>
        <begin position="45"/>
        <end position="66"/>
    </location>
</feature>
<dbReference type="AlphaFoldDB" id="B2TP82"/>
<accession>B2TP82</accession>
<name>B2TP82_CLOBB</name>
<evidence type="ECO:0000313" key="2">
    <source>
        <dbReference type="EMBL" id="ACD24432.1"/>
    </source>
</evidence>
<dbReference type="EMBL" id="CP001056">
    <property type="protein sequence ID" value="ACD24432.1"/>
    <property type="molecule type" value="Genomic_DNA"/>
</dbReference>
<reference evidence="2" key="1">
    <citation type="submission" date="2009-06" db="EMBL/GenBank/DDBJ databases">
        <authorList>
            <consortium name="US DOE Joint Genome Institute (JGI-PGF)"/>
            <person name="Lucas S."/>
            <person name="Copeland A."/>
            <person name="Lapidus A."/>
            <person name="Glavina del Rio T."/>
            <person name="Dalin E."/>
            <person name="Tice H."/>
            <person name="Bruce D."/>
            <person name="Goodwin L."/>
            <person name="Pitluck S."/>
            <person name="Kyrpides N."/>
            <person name="Mavromatis K."/>
            <person name="Ivanova N."/>
            <person name="Saunders E."/>
            <person name="Brettin T."/>
            <person name="Detter J.C."/>
            <person name="Han C."/>
            <person name="Larimer F."/>
            <person name="Land M."/>
            <person name="Hauser L."/>
            <person name="Markowitz V."/>
            <person name="Cheng J.-F."/>
            <person name="Hugenholtz P."/>
            <person name="Woyke T."/>
            <person name="Wu D."/>
            <person name="Gronow S."/>
            <person name="Klenk H.-P."/>
            <person name="Eisen J.A."/>
        </authorList>
    </citation>
    <scope>NUCLEOTIDE SEQUENCE</scope>
    <source>
        <strain evidence="2">Eklund 17B</strain>
    </source>
</reference>
<reference evidence="2" key="2">
    <citation type="submission" date="2009-08" db="EMBL/GenBank/DDBJ databases">
        <authorList>
            <person name="Shrivastava S."/>
            <person name="Brinkac L.M."/>
            <person name="Dodson R.J."/>
            <person name="Harkins D.M."/>
            <person name="Durkin A.S."/>
            <person name="Sutton G."/>
        </authorList>
    </citation>
    <scope>NUCLEOTIDE SEQUENCE</scope>
    <source>
        <strain evidence="2">Eklund 17B</strain>
    </source>
</reference>
<dbReference type="KEGG" id="cbk:CLL_A2852"/>
<feature type="transmembrane region" description="Helical" evidence="1">
    <location>
        <begin position="104"/>
        <end position="125"/>
    </location>
</feature>
<dbReference type="PATRIC" id="fig|935198.13.peg.2813"/>
<protein>
    <submittedName>
        <fullName evidence="2">Membrane protein</fullName>
    </submittedName>
</protein>
<sequence length="182" mass="19749">MMNNKIKQMVYAALLTALAIIIPIQFGFLKIVIPPFTATLASHVPMMLAMLISPAVSIVVGIGSALGFLISGMPMVVVFRAATHILVGYVGAKIMIKSRNYMKATIITAPIHGIAEMVVVIPFIGFDLFQLLIVTAVGTIIHHFIDGAIAYSLAKAMSKARKTDIYHIFGDFFEDKDVQAQI</sequence>
<feature type="transmembrane region" description="Helical" evidence="1">
    <location>
        <begin position="131"/>
        <end position="154"/>
    </location>
</feature>
<feature type="transmembrane region" description="Helical" evidence="1">
    <location>
        <begin position="12"/>
        <end position="33"/>
    </location>
</feature>
<keyword evidence="1" id="KW-0472">Membrane</keyword>